<gene>
    <name evidence="7" type="primary">ECM3</name>
    <name evidence="7" type="ORF">C6P46_003282</name>
</gene>
<evidence type="ECO:0000256" key="2">
    <source>
        <dbReference type="ARBA" id="ARBA00022692"/>
    </source>
</evidence>
<feature type="transmembrane region" description="Helical" evidence="6">
    <location>
        <begin position="110"/>
        <end position="133"/>
    </location>
</feature>
<dbReference type="AlphaFoldDB" id="A0A9P6W393"/>
<keyword evidence="8" id="KW-1185">Reference proteome</keyword>
<feature type="transmembrane region" description="Helical" evidence="6">
    <location>
        <begin position="47"/>
        <end position="65"/>
    </location>
</feature>
<evidence type="ECO:0000313" key="7">
    <source>
        <dbReference type="EMBL" id="KAG0662540.1"/>
    </source>
</evidence>
<feature type="region of interest" description="Disordered" evidence="5">
    <location>
        <begin position="232"/>
        <end position="257"/>
    </location>
</feature>
<name>A0A9P6W393_RHOMI</name>
<organism evidence="7 8">
    <name type="scientific">Rhodotorula mucilaginosa</name>
    <name type="common">Yeast</name>
    <name type="synonym">Rhodotorula rubra</name>
    <dbReference type="NCBI Taxonomy" id="5537"/>
    <lineage>
        <taxon>Eukaryota</taxon>
        <taxon>Fungi</taxon>
        <taxon>Dikarya</taxon>
        <taxon>Basidiomycota</taxon>
        <taxon>Pucciniomycotina</taxon>
        <taxon>Microbotryomycetes</taxon>
        <taxon>Sporidiobolales</taxon>
        <taxon>Sporidiobolaceae</taxon>
        <taxon>Rhodotorula</taxon>
    </lineage>
</organism>
<feature type="transmembrane region" description="Helical" evidence="6">
    <location>
        <begin position="511"/>
        <end position="534"/>
    </location>
</feature>
<feature type="transmembrane region" description="Helical" evidence="6">
    <location>
        <begin position="77"/>
        <end position="98"/>
    </location>
</feature>
<protein>
    <submittedName>
        <fullName evidence="7">Protein M3</fullName>
    </submittedName>
</protein>
<sequence>MSTASSSPELNELVWLSVKPLIRILIPAATGFALIKRGVFPADGTRAASLLILNFLLPCLLFSKIVPSFTSENVHAIGPIILAAFFYQALPGAIGLLVRACTQTPRRFRYGILAAYMFGNWGDLPTSVVQSVMASAPFNGEEDETLGIAFVSIFILVNYISSFPLQGLRLVQVDYESPVNAETELRHEDGEFGTVRKYWSRLIRGRPMPHELEEERERRLCVEELLDDGKAKEAAADEAEEGLALPPPAKSLTKRPRMVTAATQTVTAADDEDAILIAAPGLQPGHRLRSNDFPLLEPVPSDFGARSTTSHSRSRTRAVGAQAFEAESASGTSYHPRASVRVWRSVWSLLRPILTSPPTMVLVSALIISLIPTLRALFVAPEPGSTFHPTAPDGKPPLAVLYDTATFVGGASVPTGLIVLGASIAKIKVPRPISRLPLSGIVGMAIVRMAIMPIVGFFFVKQLVNVGMVEADNKVLRFVMVLFSCVPTATQQMTYQLVFAPPGQESNADLLAAYLLMQYLIWAFSSVLLTAFSLHSLDF</sequence>
<dbReference type="GO" id="GO:0016020">
    <property type="term" value="C:membrane"/>
    <property type="evidence" value="ECO:0007669"/>
    <property type="project" value="UniProtKB-SubCell"/>
</dbReference>
<dbReference type="GO" id="GO:0055085">
    <property type="term" value="P:transmembrane transport"/>
    <property type="evidence" value="ECO:0007669"/>
    <property type="project" value="InterPro"/>
</dbReference>
<evidence type="ECO:0000256" key="4">
    <source>
        <dbReference type="ARBA" id="ARBA00023136"/>
    </source>
</evidence>
<dbReference type="InterPro" id="IPR040254">
    <property type="entry name" value="Ecm3-like"/>
</dbReference>
<accession>A0A9P6W393</accession>
<keyword evidence="3 6" id="KW-1133">Transmembrane helix</keyword>
<comment type="subcellular location">
    <subcellularLocation>
        <location evidence="1">Membrane</location>
        <topology evidence="1">Multi-pass membrane protein</topology>
    </subcellularLocation>
</comment>
<evidence type="ECO:0000256" key="1">
    <source>
        <dbReference type="ARBA" id="ARBA00004141"/>
    </source>
</evidence>
<evidence type="ECO:0000256" key="6">
    <source>
        <dbReference type="SAM" id="Phobius"/>
    </source>
</evidence>
<evidence type="ECO:0000256" key="5">
    <source>
        <dbReference type="SAM" id="MobiDB-lite"/>
    </source>
</evidence>
<dbReference type="EMBL" id="PUHQ01000026">
    <property type="protein sequence ID" value="KAG0662540.1"/>
    <property type="molecule type" value="Genomic_DNA"/>
</dbReference>
<keyword evidence="4 6" id="KW-0472">Membrane</keyword>
<feature type="transmembrane region" description="Helical" evidence="6">
    <location>
        <begin position="400"/>
        <end position="424"/>
    </location>
</feature>
<dbReference type="PANTHER" id="PTHR31274">
    <property type="entry name" value="PROTEIN ECM3"/>
    <property type="match status" value="1"/>
</dbReference>
<reference evidence="7 8" key="1">
    <citation type="submission" date="2020-11" db="EMBL/GenBank/DDBJ databases">
        <title>Kefir isolates.</title>
        <authorList>
            <person name="Marcisauskas S."/>
            <person name="Kim Y."/>
            <person name="Blasche S."/>
        </authorList>
    </citation>
    <scope>NUCLEOTIDE SEQUENCE [LARGE SCALE GENOMIC DNA]</scope>
    <source>
        <strain evidence="7 8">KR</strain>
    </source>
</reference>
<dbReference type="OrthoDB" id="435607at2759"/>
<feature type="transmembrane region" description="Helical" evidence="6">
    <location>
        <begin position="436"/>
        <end position="460"/>
    </location>
</feature>
<dbReference type="InterPro" id="IPR004776">
    <property type="entry name" value="Mem_transp_PIN-like"/>
</dbReference>
<dbReference type="Proteomes" id="UP000777482">
    <property type="component" value="Unassembled WGS sequence"/>
</dbReference>
<feature type="transmembrane region" description="Helical" evidence="6">
    <location>
        <begin position="13"/>
        <end position="35"/>
    </location>
</feature>
<keyword evidence="2 6" id="KW-0812">Transmembrane</keyword>
<comment type="caution">
    <text evidence="7">The sequence shown here is derived from an EMBL/GenBank/DDBJ whole genome shotgun (WGS) entry which is preliminary data.</text>
</comment>
<evidence type="ECO:0000313" key="8">
    <source>
        <dbReference type="Proteomes" id="UP000777482"/>
    </source>
</evidence>
<dbReference type="Pfam" id="PF03547">
    <property type="entry name" value="Mem_trans"/>
    <property type="match status" value="1"/>
</dbReference>
<evidence type="ECO:0000256" key="3">
    <source>
        <dbReference type="ARBA" id="ARBA00022989"/>
    </source>
</evidence>
<feature type="transmembrane region" description="Helical" evidence="6">
    <location>
        <begin position="145"/>
        <end position="165"/>
    </location>
</feature>
<proteinExistence type="predicted"/>
<feature type="transmembrane region" description="Helical" evidence="6">
    <location>
        <begin position="360"/>
        <end position="380"/>
    </location>
</feature>
<dbReference type="PANTHER" id="PTHR31274:SF1">
    <property type="entry name" value="AGL149CP"/>
    <property type="match status" value="1"/>
</dbReference>